<proteinExistence type="predicted"/>
<evidence type="ECO:0000259" key="1">
    <source>
        <dbReference type="Pfam" id="PF05707"/>
    </source>
</evidence>
<sequence>MIVLYSGTPGSGKSLDTASTIYKWCRRRAPIICNFPVNVDNIRTPHKDIHYVPNWELDPDKLVEFSREYFKGKKCKEDSILLVIDEAQLLFNSRDWSKKGRDRWNWFFTMHRHFGYFIILCAQFDRMLDRQVRGLIEYEYVHRKVLNMGWRGLLLSCLMLCPVGLFVKVKIWYPMKERIGSEFFRCQRRYYSIYDTFAMIDTVSETEIDTVVESEEGERGPAEVSATVATMDDVENDTEIDIESPVDIELNVS</sequence>
<dbReference type="EMBL" id="ADLN01000058">
    <property type="protein sequence ID" value="EHI59432.1"/>
    <property type="molecule type" value="Genomic_DNA"/>
</dbReference>
<organism evidence="2 3">
    <name type="scientific">Hungatella hathewayi WAL-18680</name>
    <dbReference type="NCBI Taxonomy" id="742737"/>
    <lineage>
        <taxon>Bacteria</taxon>
        <taxon>Bacillati</taxon>
        <taxon>Bacillota</taxon>
        <taxon>Clostridia</taxon>
        <taxon>Lachnospirales</taxon>
        <taxon>Lachnospiraceae</taxon>
        <taxon>Hungatella</taxon>
    </lineage>
</organism>
<keyword evidence="3" id="KW-1185">Reference proteome</keyword>
<evidence type="ECO:0000313" key="3">
    <source>
        <dbReference type="Proteomes" id="UP000005384"/>
    </source>
</evidence>
<dbReference type="RefSeq" id="WP_006780560.1">
    <property type="nucleotide sequence ID" value="NZ_CP040506.1"/>
</dbReference>
<dbReference type="OrthoDB" id="9800070at2"/>
<gene>
    <name evidence="2" type="ORF">HMPREF9473_02581</name>
</gene>
<name>G5IGF3_9FIRM</name>
<dbReference type="SUPFAM" id="SSF52540">
    <property type="entry name" value="P-loop containing nucleoside triphosphate hydrolases"/>
    <property type="match status" value="1"/>
</dbReference>
<dbReference type="PATRIC" id="fig|742737.3.peg.2592"/>
<reference evidence="2 3" key="1">
    <citation type="submission" date="2011-08" db="EMBL/GenBank/DDBJ databases">
        <title>The Genome Sequence of Clostridium hathewayi WAL-18680.</title>
        <authorList>
            <consortium name="The Broad Institute Genome Sequencing Platform"/>
            <person name="Earl A."/>
            <person name="Ward D."/>
            <person name="Feldgarden M."/>
            <person name="Gevers D."/>
            <person name="Finegold S.M."/>
            <person name="Summanen P.H."/>
            <person name="Molitoris D.R."/>
            <person name="Song M."/>
            <person name="Daigneault M."/>
            <person name="Allen-Vercoe E."/>
            <person name="Young S.K."/>
            <person name="Zeng Q."/>
            <person name="Gargeya S."/>
            <person name="Fitzgerald M."/>
            <person name="Haas B."/>
            <person name="Abouelleil A."/>
            <person name="Alvarado L."/>
            <person name="Arachchi H.M."/>
            <person name="Berlin A."/>
            <person name="Brown A."/>
            <person name="Chapman S.B."/>
            <person name="Chen Z."/>
            <person name="Dunbar C."/>
            <person name="Freedman E."/>
            <person name="Gearin G."/>
            <person name="Gellesch M."/>
            <person name="Goldberg J."/>
            <person name="Griggs A."/>
            <person name="Gujja S."/>
            <person name="Heiman D."/>
            <person name="Howarth C."/>
            <person name="Larson L."/>
            <person name="Lui A."/>
            <person name="MacDonald P.J.P."/>
            <person name="Montmayeur A."/>
            <person name="Murphy C."/>
            <person name="Neiman D."/>
            <person name="Pearson M."/>
            <person name="Priest M."/>
            <person name="Roberts A."/>
            <person name="Saif S."/>
            <person name="Shea T."/>
            <person name="Shenoy N."/>
            <person name="Sisk P."/>
            <person name="Stolte C."/>
            <person name="Sykes S."/>
            <person name="Wortman J."/>
            <person name="Nusbaum C."/>
            <person name="Birren B."/>
        </authorList>
    </citation>
    <scope>NUCLEOTIDE SEQUENCE [LARGE SCALE GENOMIC DNA]</scope>
    <source>
        <strain evidence="2 3">WAL-18680</strain>
    </source>
</reference>
<dbReference type="AlphaFoldDB" id="G5IGF3"/>
<comment type="caution">
    <text evidence="2">The sequence shown here is derived from an EMBL/GenBank/DDBJ whole genome shotgun (WGS) entry which is preliminary data.</text>
</comment>
<protein>
    <recommendedName>
        <fullName evidence="1">Zona occludens toxin N-terminal domain-containing protein</fullName>
    </recommendedName>
</protein>
<dbReference type="Proteomes" id="UP000005384">
    <property type="component" value="Unassembled WGS sequence"/>
</dbReference>
<accession>G5IGF3</accession>
<dbReference type="InterPro" id="IPR008900">
    <property type="entry name" value="Zot_N"/>
</dbReference>
<dbReference type="Pfam" id="PF05707">
    <property type="entry name" value="Zot"/>
    <property type="match status" value="1"/>
</dbReference>
<dbReference type="Gene3D" id="3.40.50.300">
    <property type="entry name" value="P-loop containing nucleotide triphosphate hydrolases"/>
    <property type="match status" value="1"/>
</dbReference>
<feature type="domain" description="Zona occludens toxin N-terminal" evidence="1">
    <location>
        <begin position="1"/>
        <end position="146"/>
    </location>
</feature>
<dbReference type="InterPro" id="IPR027417">
    <property type="entry name" value="P-loop_NTPase"/>
</dbReference>
<dbReference type="HOGENOM" id="CLU_1097425_0_0_9"/>
<evidence type="ECO:0000313" key="2">
    <source>
        <dbReference type="EMBL" id="EHI59432.1"/>
    </source>
</evidence>